<reference evidence="2 3" key="1">
    <citation type="submission" date="2020-02" db="EMBL/GenBank/DDBJ databases">
        <title>Genome sequence of strain CCNWXJ40-4.</title>
        <authorList>
            <person name="Gao J."/>
            <person name="Sun J."/>
        </authorList>
    </citation>
    <scope>NUCLEOTIDE SEQUENCE [LARGE SCALE GENOMIC DNA]</scope>
    <source>
        <strain evidence="2 3">CCNWXJ 40-4</strain>
    </source>
</reference>
<proteinExistence type="predicted"/>
<dbReference type="InterPro" id="IPR036237">
    <property type="entry name" value="Xyl_isomerase-like_sf"/>
</dbReference>
<evidence type="ECO:0000313" key="2">
    <source>
        <dbReference type="EMBL" id="NGO52076.1"/>
    </source>
</evidence>
<name>A0A6G4WCW2_9HYPH</name>
<protein>
    <submittedName>
        <fullName evidence="2">TIM barrel protein</fullName>
    </submittedName>
</protein>
<evidence type="ECO:0000259" key="1">
    <source>
        <dbReference type="Pfam" id="PF01261"/>
    </source>
</evidence>
<dbReference type="EMBL" id="JAAKZF010000014">
    <property type="protein sequence ID" value="NGO52076.1"/>
    <property type="molecule type" value="Genomic_DNA"/>
</dbReference>
<dbReference type="RefSeq" id="WP_165028139.1">
    <property type="nucleotide sequence ID" value="NZ_JAAKZF010000014.1"/>
</dbReference>
<dbReference type="PANTHER" id="PTHR12110:SF21">
    <property type="entry name" value="XYLOSE ISOMERASE-LIKE TIM BARREL DOMAIN-CONTAINING PROTEIN"/>
    <property type="match status" value="1"/>
</dbReference>
<dbReference type="PANTHER" id="PTHR12110">
    <property type="entry name" value="HYDROXYPYRUVATE ISOMERASE"/>
    <property type="match status" value="1"/>
</dbReference>
<dbReference type="AlphaFoldDB" id="A0A6G4WCW2"/>
<dbReference type="Pfam" id="PF01261">
    <property type="entry name" value="AP_endonuc_2"/>
    <property type="match status" value="1"/>
</dbReference>
<dbReference type="PIRSF" id="PIRSF036778">
    <property type="entry name" value="UCP036778"/>
    <property type="match status" value="1"/>
</dbReference>
<evidence type="ECO:0000313" key="3">
    <source>
        <dbReference type="Proteomes" id="UP001642900"/>
    </source>
</evidence>
<gene>
    <name evidence="2" type="ORF">G6N73_12925</name>
</gene>
<sequence>MPAVRSPSFALNHMVAPSLRPDAFFALCRKVGAAQAEIRNDLAGNAIIDGTPAAEIGSQARDAEVSLISINALQRFNDWTPAREAEAIELADYAKAAGAAALVLVPVNDGSGRADGERQQNIRTALRALKSILRDRGVLGLVEPLGFAACSLRSKHEAAEAITDIDGIGAFKLVHDTFHHHLAGEPALFADMTGLVHISGVTDKDVQVDDMRDPHRVLVDENDRLDNVGQIRTLLSAGYAGPLSFEPFSPAVHTLEDPTRALADSIAFIRARL</sequence>
<accession>A0A6G4WCW2</accession>
<feature type="domain" description="Xylose isomerase-like TIM barrel" evidence="1">
    <location>
        <begin position="25"/>
        <end position="271"/>
    </location>
</feature>
<dbReference type="InterPro" id="IPR050312">
    <property type="entry name" value="IolE/XylAMocC-like"/>
</dbReference>
<dbReference type="InterPro" id="IPR014621">
    <property type="entry name" value="UCP036778_sugar_epimerase"/>
</dbReference>
<dbReference type="SUPFAM" id="SSF51658">
    <property type="entry name" value="Xylose isomerase-like"/>
    <property type="match status" value="1"/>
</dbReference>
<dbReference type="Proteomes" id="UP001642900">
    <property type="component" value="Unassembled WGS sequence"/>
</dbReference>
<keyword evidence="3" id="KW-1185">Reference proteome</keyword>
<organism evidence="2 3">
    <name type="scientific">Allomesorhizobium camelthorni</name>
    <dbReference type="NCBI Taxonomy" id="475069"/>
    <lineage>
        <taxon>Bacteria</taxon>
        <taxon>Pseudomonadati</taxon>
        <taxon>Pseudomonadota</taxon>
        <taxon>Alphaproteobacteria</taxon>
        <taxon>Hyphomicrobiales</taxon>
        <taxon>Phyllobacteriaceae</taxon>
        <taxon>Allomesorhizobium</taxon>
    </lineage>
</organism>
<comment type="caution">
    <text evidence="2">The sequence shown here is derived from an EMBL/GenBank/DDBJ whole genome shotgun (WGS) entry which is preliminary data.</text>
</comment>
<dbReference type="InterPro" id="IPR013022">
    <property type="entry name" value="Xyl_isomerase-like_TIM-brl"/>
</dbReference>
<dbReference type="Gene3D" id="3.20.20.150">
    <property type="entry name" value="Divalent-metal-dependent TIM barrel enzymes"/>
    <property type="match status" value="1"/>
</dbReference>